<feature type="domain" description="NACHT" evidence="3">
    <location>
        <begin position="142"/>
        <end position="293"/>
    </location>
</feature>
<dbReference type="SUPFAM" id="SSF52540">
    <property type="entry name" value="P-loop containing nucleoside triphosphate hydrolases"/>
    <property type="match status" value="1"/>
</dbReference>
<reference evidence="4 5" key="1">
    <citation type="journal article" date="2019" name="Nat. Ecol. Evol.">
        <title>Megaphylogeny resolves global patterns of mushroom evolution.</title>
        <authorList>
            <person name="Varga T."/>
            <person name="Krizsan K."/>
            <person name="Foldi C."/>
            <person name="Dima B."/>
            <person name="Sanchez-Garcia M."/>
            <person name="Sanchez-Ramirez S."/>
            <person name="Szollosi G.J."/>
            <person name="Szarkandi J.G."/>
            <person name="Papp V."/>
            <person name="Albert L."/>
            <person name="Andreopoulos W."/>
            <person name="Angelini C."/>
            <person name="Antonin V."/>
            <person name="Barry K.W."/>
            <person name="Bougher N.L."/>
            <person name="Buchanan P."/>
            <person name="Buyck B."/>
            <person name="Bense V."/>
            <person name="Catcheside P."/>
            <person name="Chovatia M."/>
            <person name="Cooper J."/>
            <person name="Damon W."/>
            <person name="Desjardin D."/>
            <person name="Finy P."/>
            <person name="Geml J."/>
            <person name="Haridas S."/>
            <person name="Hughes K."/>
            <person name="Justo A."/>
            <person name="Karasinski D."/>
            <person name="Kautmanova I."/>
            <person name="Kiss B."/>
            <person name="Kocsube S."/>
            <person name="Kotiranta H."/>
            <person name="LaButti K.M."/>
            <person name="Lechner B.E."/>
            <person name="Liimatainen K."/>
            <person name="Lipzen A."/>
            <person name="Lukacs Z."/>
            <person name="Mihaltcheva S."/>
            <person name="Morgado L.N."/>
            <person name="Niskanen T."/>
            <person name="Noordeloos M.E."/>
            <person name="Ohm R.A."/>
            <person name="Ortiz-Santana B."/>
            <person name="Ovrebo C."/>
            <person name="Racz N."/>
            <person name="Riley R."/>
            <person name="Savchenko A."/>
            <person name="Shiryaev A."/>
            <person name="Soop K."/>
            <person name="Spirin V."/>
            <person name="Szebenyi C."/>
            <person name="Tomsovsky M."/>
            <person name="Tulloss R.E."/>
            <person name="Uehling J."/>
            <person name="Grigoriev I.V."/>
            <person name="Vagvolgyi C."/>
            <person name="Papp T."/>
            <person name="Martin F.M."/>
            <person name="Miettinen O."/>
            <person name="Hibbett D.S."/>
            <person name="Nagy L.G."/>
        </authorList>
    </citation>
    <scope>NUCLEOTIDE SEQUENCE [LARGE SCALE GENOMIC DNA]</scope>
    <source>
        <strain evidence="4 5">FP101781</strain>
    </source>
</reference>
<feature type="region of interest" description="Disordered" evidence="2">
    <location>
        <begin position="1"/>
        <end position="32"/>
    </location>
</feature>
<dbReference type="Pfam" id="PF24883">
    <property type="entry name" value="NPHP3_N"/>
    <property type="match status" value="1"/>
</dbReference>
<organism evidence="4 5">
    <name type="scientific">Coprinellus micaceus</name>
    <name type="common">Glistening ink-cap mushroom</name>
    <name type="synonym">Coprinus micaceus</name>
    <dbReference type="NCBI Taxonomy" id="71717"/>
    <lineage>
        <taxon>Eukaryota</taxon>
        <taxon>Fungi</taxon>
        <taxon>Dikarya</taxon>
        <taxon>Basidiomycota</taxon>
        <taxon>Agaricomycotina</taxon>
        <taxon>Agaricomycetes</taxon>
        <taxon>Agaricomycetidae</taxon>
        <taxon>Agaricales</taxon>
        <taxon>Agaricineae</taxon>
        <taxon>Psathyrellaceae</taxon>
        <taxon>Coprinellus</taxon>
    </lineage>
</organism>
<evidence type="ECO:0000259" key="3">
    <source>
        <dbReference type="PROSITE" id="PS50837"/>
    </source>
</evidence>
<gene>
    <name evidence="4" type="ORF">FA13DRAFT_1177229</name>
</gene>
<proteinExistence type="predicted"/>
<protein>
    <recommendedName>
        <fullName evidence="3">NACHT domain-containing protein</fullName>
    </recommendedName>
</protein>
<dbReference type="InterPro" id="IPR007111">
    <property type="entry name" value="NACHT_NTPase"/>
</dbReference>
<evidence type="ECO:0000256" key="1">
    <source>
        <dbReference type="ARBA" id="ARBA00022737"/>
    </source>
</evidence>
<keyword evidence="5" id="KW-1185">Reference proteome</keyword>
<dbReference type="OrthoDB" id="674604at2759"/>
<dbReference type="AlphaFoldDB" id="A0A4Y7STV5"/>
<dbReference type="STRING" id="71717.A0A4Y7STV5"/>
<dbReference type="EMBL" id="QPFP01000058">
    <property type="protein sequence ID" value="TEB25297.1"/>
    <property type="molecule type" value="Genomic_DNA"/>
</dbReference>
<dbReference type="InterPro" id="IPR056884">
    <property type="entry name" value="NPHP3-like_N"/>
</dbReference>
<dbReference type="PANTHER" id="PTHR10039">
    <property type="entry name" value="AMELOGENIN"/>
    <property type="match status" value="1"/>
</dbReference>
<dbReference type="PROSITE" id="PS50837">
    <property type="entry name" value="NACHT"/>
    <property type="match status" value="1"/>
</dbReference>
<name>A0A4Y7STV5_COPMI</name>
<evidence type="ECO:0000256" key="2">
    <source>
        <dbReference type="SAM" id="MobiDB-lite"/>
    </source>
</evidence>
<dbReference type="InterPro" id="IPR027417">
    <property type="entry name" value="P-loop_NTPase"/>
</dbReference>
<sequence>MSRKSGLTVIHAPIQAADEGEERNQNSAPSGPTIYHQYYAPVNHIGQANNAHFGVNNGWIGQTSRSSPAGHWSGVPGWGPSPYLGAPPSALFSSLNPILDASHTRNLSISPPNSKCFAGTRQRVIGIVLSWAYADLHQEVPHILWLYGYAGCGKSAISQAVAEQLAREGRLAASFFFFRSTGDRSKITRLVNTLAHQLSRARPEIAPLIENIAREDPGLLSASTSSLVVQFQHLVLCPIAAIRDSLCHGPVVIVLDGVDECEDKEEVVALIENLIAFFNEDPLFPLRFVIASRVEDHLHRELHTSNQVQLLDLVGHTSDEDIKAALEVSIAKEMRGRAMPSDASWPDWWDKHRLVEHIGRSYIFMTTIIKLLFAPSTKDGLTPIERLPHILELKPNFDDLYREILEPCMHFPFFLDILTTIALAFKPLSIVQIAELLDIGTFKVTNVLINLHAIMQVPGDDWSPVTLWHTSLHDFLTSERRGGPFFADPKNHKMIVRGAIRIAASSSLSESHRYARNYGMNHLFQYLQTVDQNLTCYDGLLEGIMPDLVKATFQNNQTALEVACRAKEWKLVSALVNAGANPDTRFQGSEEGSHFMLRATMGPRKWSTSCWIRVRIQTLSHPNHVSLTGASMLSPLPGPLPREMLTWSTDCLHAVQTPT</sequence>
<keyword evidence="1" id="KW-0677">Repeat</keyword>
<comment type="caution">
    <text evidence="4">The sequence shown here is derived from an EMBL/GenBank/DDBJ whole genome shotgun (WGS) entry which is preliminary data.</text>
</comment>
<evidence type="ECO:0000313" key="4">
    <source>
        <dbReference type="EMBL" id="TEB25297.1"/>
    </source>
</evidence>
<dbReference type="Gene3D" id="3.40.50.300">
    <property type="entry name" value="P-loop containing nucleotide triphosphate hydrolases"/>
    <property type="match status" value="1"/>
</dbReference>
<accession>A0A4Y7STV5</accession>
<evidence type="ECO:0000313" key="5">
    <source>
        <dbReference type="Proteomes" id="UP000298030"/>
    </source>
</evidence>
<dbReference type="Proteomes" id="UP000298030">
    <property type="component" value="Unassembled WGS sequence"/>
</dbReference>